<comment type="subcellular location">
    <subcellularLocation>
        <location evidence="1">Cell envelope</location>
    </subcellularLocation>
</comment>
<accession>A0ABM9PR74</accession>
<organism evidence="4 5">
    <name type="scientific">Tenacibaculum vairaonense</name>
    <dbReference type="NCBI Taxonomy" id="3137860"/>
    <lineage>
        <taxon>Bacteria</taxon>
        <taxon>Pseudomonadati</taxon>
        <taxon>Bacteroidota</taxon>
        <taxon>Flavobacteriia</taxon>
        <taxon>Flavobacteriales</taxon>
        <taxon>Flavobacteriaceae</taxon>
        <taxon>Tenacibaculum</taxon>
    </lineage>
</organism>
<reference evidence="4 5" key="1">
    <citation type="submission" date="2024-05" db="EMBL/GenBank/DDBJ databases">
        <authorList>
            <person name="Duchaud E."/>
        </authorList>
    </citation>
    <scope>NUCLEOTIDE SEQUENCE [LARGE SCALE GENOMIC DNA]</scope>
    <source>
        <strain evidence="4">Ena-SAMPLE-TAB-13-05-2024-13:56:06:370-140305</strain>
    </source>
</reference>
<keyword evidence="5" id="KW-1185">Reference proteome</keyword>
<feature type="domain" description="Imelysin-like" evidence="3">
    <location>
        <begin position="69"/>
        <end position="363"/>
    </location>
</feature>
<comment type="caution">
    <text evidence="4">The sequence shown here is derived from an EMBL/GenBank/DDBJ whole genome shotgun (WGS) entry which is preliminary data.</text>
</comment>
<sequence>MSLHSYFLLLSTFSKEKQLIMKKIFFFSFLFVLLSCGGSDSNGGGETGEGNPDSFNRKEMLAFWADQIIIPAYTDFNSKTNELNNSVQDFTKTPTQSNLTNTRSAWQAAYVSWQKVALFQVGKAQQLNMVGNINTIPTDVDKIKSYAESESYNLESPNLTAVQGLPALDYLLNGLGTDQETIDFYTTATDAAKFKNYLKDITERLNKLTKMVYDDWKGAYRNEFVNNDGYTITSSVDKLVNFYVVDFYEKQFRDPKIGTPAGTKTGIAVPEKVEAFYKKDISKLLYTTSLTAIKNFFQGVSYSGSKGTSLQQYLEFLKRKDLADVINTKFNALEQMSDKLKDNFHGQIQAEKAVFLNTYDAIQAILKSFKPDMMSAMSVMNTSTDTDND</sequence>
<dbReference type="InterPro" id="IPR038352">
    <property type="entry name" value="Imelysin_sf"/>
</dbReference>
<dbReference type="Gene3D" id="1.20.1420.20">
    <property type="entry name" value="M75 peptidase, HXXE motif"/>
    <property type="match status" value="1"/>
</dbReference>
<dbReference type="InterPro" id="IPR034984">
    <property type="entry name" value="Imelysin-like_IPPA"/>
</dbReference>
<evidence type="ECO:0000256" key="1">
    <source>
        <dbReference type="ARBA" id="ARBA00004196"/>
    </source>
</evidence>
<keyword evidence="2" id="KW-0732">Signal</keyword>
<dbReference type="InterPro" id="IPR018976">
    <property type="entry name" value="Imelysin-like"/>
</dbReference>
<dbReference type="Proteomes" id="UP001497602">
    <property type="component" value="Unassembled WGS sequence"/>
</dbReference>
<evidence type="ECO:0000256" key="2">
    <source>
        <dbReference type="ARBA" id="ARBA00022729"/>
    </source>
</evidence>
<name>A0ABM9PR74_9FLAO</name>
<protein>
    <submittedName>
        <fullName evidence="4">Peptidase_M75 domain-containing protein</fullName>
    </submittedName>
</protein>
<evidence type="ECO:0000259" key="3">
    <source>
        <dbReference type="Pfam" id="PF09375"/>
    </source>
</evidence>
<dbReference type="Pfam" id="PF09375">
    <property type="entry name" value="Peptidase_M75"/>
    <property type="match status" value="1"/>
</dbReference>
<dbReference type="EMBL" id="CAXJRC010000044">
    <property type="protein sequence ID" value="CAL2108301.1"/>
    <property type="molecule type" value="Genomic_DNA"/>
</dbReference>
<evidence type="ECO:0000313" key="4">
    <source>
        <dbReference type="EMBL" id="CAL2108301.1"/>
    </source>
</evidence>
<dbReference type="CDD" id="cd14659">
    <property type="entry name" value="Imelysin-like_IPPA"/>
    <property type="match status" value="1"/>
</dbReference>
<gene>
    <name evidence="4" type="ORF">T190115A13A_70074</name>
</gene>
<proteinExistence type="predicted"/>
<evidence type="ECO:0000313" key="5">
    <source>
        <dbReference type="Proteomes" id="UP001497602"/>
    </source>
</evidence>